<dbReference type="InterPro" id="IPR005170">
    <property type="entry name" value="Transptr-assoc_dom"/>
</dbReference>
<dbReference type="InterPro" id="IPR036318">
    <property type="entry name" value="FAD-bd_PCMH-like_sf"/>
</dbReference>
<reference evidence="14" key="1">
    <citation type="submission" date="2024-05" db="EMBL/GenBank/DDBJ databases">
        <title>Genome sequencing of novel strain.</title>
        <authorList>
            <person name="Ganbat D."/>
            <person name="Ganbat S."/>
            <person name="Lee S.-J."/>
        </authorList>
    </citation>
    <scope>NUCLEOTIDE SEQUENCE</scope>
    <source>
        <strain evidence="14">SMD15-11</strain>
    </source>
</reference>
<keyword evidence="6 10" id="KW-1133">Transmembrane helix</keyword>
<dbReference type="GO" id="GO:0050660">
    <property type="term" value="F:flavin adenine dinucleotide binding"/>
    <property type="evidence" value="ECO:0007669"/>
    <property type="project" value="InterPro"/>
</dbReference>
<dbReference type="CDD" id="cd04590">
    <property type="entry name" value="CBS_pair_CorC_HlyC_assoc"/>
    <property type="match status" value="1"/>
</dbReference>
<comment type="subcellular location">
    <subcellularLocation>
        <location evidence="1">Cell membrane</location>
        <topology evidence="1">Multi-pass membrane protein</topology>
    </subcellularLocation>
</comment>
<protein>
    <submittedName>
        <fullName evidence="14">HlyC/CorC family transporter</fullName>
    </submittedName>
</protein>
<dbReference type="Gene3D" id="3.10.580.10">
    <property type="entry name" value="CBS-domain"/>
    <property type="match status" value="1"/>
</dbReference>
<evidence type="ECO:0000256" key="8">
    <source>
        <dbReference type="ARBA" id="ARBA00023136"/>
    </source>
</evidence>
<dbReference type="PROSITE" id="PS51846">
    <property type="entry name" value="CNNM"/>
    <property type="match status" value="1"/>
</dbReference>
<accession>A0AB39V0C0</accession>
<gene>
    <name evidence="14" type="ORF">AAIA72_07705</name>
</gene>
<evidence type="ECO:0000313" key="14">
    <source>
        <dbReference type="EMBL" id="XDT73843.1"/>
    </source>
</evidence>
<dbReference type="SUPFAM" id="SSF54631">
    <property type="entry name" value="CBS-domain pair"/>
    <property type="match status" value="1"/>
</dbReference>
<dbReference type="InterPro" id="IPR016169">
    <property type="entry name" value="FAD-bd_PCMH_sub2"/>
</dbReference>
<name>A0AB39V0C0_9GAMM</name>
<evidence type="ECO:0000256" key="4">
    <source>
        <dbReference type="ARBA" id="ARBA00022692"/>
    </source>
</evidence>
<dbReference type="Pfam" id="PF01595">
    <property type="entry name" value="CNNM"/>
    <property type="match status" value="1"/>
</dbReference>
<evidence type="ECO:0000256" key="1">
    <source>
        <dbReference type="ARBA" id="ARBA00004651"/>
    </source>
</evidence>
<dbReference type="EMBL" id="CP154858">
    <property type="protein sequence ID" value="XDT73843.1"/>
    <property type="molecule type" value="Genomic_DNA"/>
</dbReference>
<dbReference type="InterPro" id="IPR000644">
    <property type="entry name" value="CBS_dom"/>
</dbReference>
<proteinExistence type="inferred from homology"/>
<dbReference type="GO" id="GO:0005886">
    <property type="term" value="C:plasma membrane"/>
    <property type="evidence" value="ECO:0007669"/>
    <property type="project" value="UniProtKB-SubCell"/>
</dbReference>
<evidence type="ECO:0000256" key="10">
    <source>
        <dbReference type="PROSITE-ProRule" id="PRU01193"/>
    </source>
</evidence>
<keyword evidence="5" id="KW-0677">Repeat</keyword>
<dbReference type="NCBIfam" id="NF008604">
    <property type="entry name" value="PRK11573.1"/>
    <property type="match status" value="1"/>
</dbReference>
<evidence type="ECO:0000256" key="9">
    <source>
        <dbReference type="PROSITE-ProRule" id="PRU00703"/>
    </source>
</evidence>
<keyword evidence="3" id="KW-1003">Cell membrane</keyword>
<dbReference type="RefSeq" id="WP_369602822.1">
    <property type="nucleotide sequence ID" value="NZ_CP154858.1"/>
</dbReference>
<organism evidence="14">
    <name type="scientific">Thermohahella caldifontis</name>
    <dbReference type="NCBI Taxonomy" id="3142973"/>
    <lineage>
        <taxon>Bacteria</taxon>
        <taxon>Pseudomonadati</taxon>
        <taxon>Pseudomonadota</taxon>
        <taxon>Gammaproteobacteria</taxon>
        <taxon>Oceanospirillales</taxon>
        <taxon>Hahellaceae</taxon>
        <taxon>Thermohahella</taxon>
    </lineage>
</organism>
<evidence type="ECO:0000256" key="3">
    <source>
        <dbReference type="ARBA" id="ARBA00022475"/>
    </source>
</evidence>
<comment type="similarity">
    <text evidence="2">Belongs to the UPF0053 family.</text>
</comment>
<keyword evidence="4 10" id="KW-0812">Transmembrane</keyword>
<feature type="transmembrane region" description="Helical" evidence="11">
    <location>
        <begin position="124"/>
        <end position="146"/>
    </location>
</feature>
<keyword evidence="7 9" id="KW-0129">CBS domain</keyword>
<dbReference type="PANTHER" id="PTHR22777:SF32">
    <property type="entry name" value="UPF0053 INNER MEMBRANE PROTEIN YFJD"/>
    <property type="match status" value="1"/>
</dbReference>
<dbReference type="Gene3D" id="3.30.465.10">
    <property type="match status" value="1"/>
</dbReference>
<dbReference type="SMART" id="SM01091">
    <property type="entry name" value="CorC_HlyC"/>
    <property type="match status" value="1"/>
</dbReference>
<dbReference type="SUPFAM" id="SSF56176">
    <property type="entry name" value="FAD-binding/transporter-associated domain-like"/>
    <property type="match status" value="1"/>
</dbReference>
<dbReference type="Pfam" id="PF03471">
    <property type="entry name" value="CorC_HlyC"/>
    <property type="match status" value="1"/>
</dbReference>
<dbReference type="PROSITE" id="PS51371">
    <property type="entry name" value="CBS"/>
    <property type="match status" value="1"/>
</dbReference>
<feature type="domain" description="CNNM transmembrane" evidence="13">
    <location>
        <begin position="2"/>
        <end position="191"/>
    </location>
</feature>
<feature type="domain" description="CBS" evidence="12">
    <location>
        <begin position="274"/>
        <end position="332"/>
    </location>
</feature>
<dbReference type="AlphaFoldDB" id="A0AB39V0C0"/>
<dbReference type="InterPro" id="IPR046342">
    <property type="entry name" value="CBS_dom_sf"/>
</dbReference>
<evidence type="ECO:0000259" key="13">
    <source>
        <dbReference type="PROSITE" id="PS51846"/>
    </source>
</evidence>
<evidence type="ECO:0000256" key="2">
    <source>
        <dbReference type="ARBA" id="ARBA00006337"/>
    </source>
</evidence>
<dbReference type="KEGG" id="tcd:AAIA72_07705"/>
<dbReference type="InterPro" id="IPR044751">
    <property type="entry name" value="Ion_transp-like_CBS"/>
</dbReference>
<evidence type="ECO:0000256" key="11">
    <source>
        <dbReference type="SAM" id="Phobius"/>
    </source>
</evidence>
<sequence>MSDLSDLTLFLLLGLLILLSAFFSSSETGMMSLNRYRLRHLRKQGHRSAALAARLLERPDQLIGVILIGNNFVNILASSIATLLALRFWGEGGIAAATLILTLVILVFAEVTPKTIAALHPERIAFPAAYVLLPLLKVAYPMVWLVNLVSGGLMRLAGIRTNEIGSDHLSREELKTLVREAGNRIPKQHQDMLVSILELEQVTVEDIMIPRNEISGIDLDDDLDHILNLLKAPPHTRLPLYKGDINDIVGIFHTRNSGRLLSMPEPNKAELVQMSRPPYFIPEGTPLHTLLFNMQREKRRIGVVVDEYGEVIGLATLEDILEEIVGEFTTDLTSAQNEIAQVDEGVYRVSGSVALRTINKTLNWKLPTQGPRTLSGLIIEALEFIPDAPVCVKVGPYRIQVQQVLDNRVRSALISRES</sequence>
<evidence type="ECO:0000256" key="7">
    <source>
        <dbReference type="ARBA" id="ARBA00023122"/>
    </source>
</evidence>
<keyword evidence="8 10" id="KW-0472">Membrane</keyword>
<dbReference type="InterPro" id="IPR002550">
    <property type="entry name" value="CNNM"/>
</dbReference>
<dbReference type="PANTHER" id="PTHR22777">
    <property type="entry name" value="HEMOLYSIN-RELATED"/>
    <property type="match status" value="1"/>
</dbReference>
<dbReference type="Pfam" id="PF00571">
    <property type="entry name" value="CBS"/>
    <property type="match status" value="1"/>
</dbReference>
<evidence type="ECO:0000256" key="6">
    <source>
        <dbReference type="ARBA" id="ARBA00022989"/>
    </source>
</evidence>
<evidence type="ECO:0000259" key="12">
    <source>
        <dbReference type="PROSITE" id="PS51371"/>
    </source>
</evidence>
<evidence type="ECO:0000256" key="5">
    <source>
        <dbReference type="ARBA" id="ARBA00022737"/>
    </source>
</evidence>
<feature type="transmembrane region" description="Helical" evidence="11">
    <location>
        <begin position="93"/>
        <end position="112"/>
    </location>
</feature>
<feature type="transmembrane region" description="Helical" evidence="11">
    <location>
        <begin position="62"/>
        <end position="86"/>
    </location>
</feature>